<dbReference type="SUPFAM" id="SSF53187">
    <property type="entry name" value="Zn-dependent exopeptidases"/>
    <property type="match status" value="1"/>
</dbReference>
<proteinExistence type="predicted"/>
<dbReference type="Gene3D" id="2.60.40.3500">
    <property type="match status" value="1"/>
</dbReference>
<dbReference type="Gene3D" id="3.40.630.40">
    <property type="entry name" value="Zn-dependent exopeptidases"/>
    <property type="match status" value="1"/>
</dbReference>
<dbReference type="InterPro" id="IPR002508">
    <property type="entry name" value="MurNAc-LAA_cat"/>
</dbReference>
<evidence type="ECO:0000313" key="4">
    <source>
        <dbReference type="EMBL" id="APB34455.1"/>
    </source>
</evidence>
<dbReference type="AlphaFoldDB" id="A0A1J0AEW1"/>
<dbReference type="EC" id="3.5.1.28" evidence="4"/>
<dbReference type="PANTHER" id="PTHR30404:SF0">
    <property type="entry name" value="N-ACETYLMURAMOYL-L-ALANINE AMIDASE AMIC"/>
    <property type="match status" value="1"/>
</dbReference>
<feature type="region of interest" description="Disordered" evidence="2">
    <location>
        <begin position="253"/>
        <end position="274"/>
    </location>
</feature>
<feature type="region of interest" description="Disordered" evidence="2">
    <location>
        <begin position="402"/>
        <end position="427"/>
    </location>
</feature>
<dbReference type="SMART" id="SM00646">
    <property type="entry name" value="Ami_3"/>
    <property type="match status" value="1"/>
</dbReference>
<evidence type="ECO:0000256" key="2">
    <source>
        <dbReference type="SAM" id="MobiDB-lite"/>
    </source>
</evidence>
<dbReference type="InterPro" id="IPR021731">
    <property type="entry name" value="AMIN_dom"/>
</dbReference>
<gene>
    <name evidence="4" type="primary">amiB-2</name>
    <name evidence="4" type="ORF">GlitD10_2126</name>
</gene>
<dbReference type="CDD" id="cd02696">
    <property type="entry name" value="MurNAc-LAA"/>
    <property type="match status" value="1"/>
</dbReference>
<dbReference type="KEGG" id="glt:GlitD10_2126"/>
<dbReference type="GO" id="GO:0030288">
    <property type="term" value="C:outer membrane-bounded periplasmic space"/>
    <property type="evidence" value="ECO:0007669"/>
    <property type="project" value="TreeGrafter"/>
</dbReference>
<organism evidence="4 5">
    <name type="scientific">Gloeomargarita lithophora Alchichica-D10</name>
    <dbReference type="NCBI Taxonomy" id="1188229"/>
    <lineage>
        <taxon>Bacteria</taxon>
        <taxon>Bacillati</taxon>
        <taxon>Cyanobacteriota</taxon>
        <taxon>Cyanophyceae</taxon>
        <taxon>Gloeomargaritales</taxon>
        <taxon>Gloeomargaritaceae</taxon>
        <taxon>Gloeomargarita</taxon>
    </lineage>
</organism>
<dbReference type="Pfam" id="PF11741">
    <property type="entry name" value="AMIN"/>
    <property type="match status" value="1"/>
</dbReference>
<accession>A0A1J0AEW1</accession>
<protein>
    <submittedName>
        <fullName evidence="4">N-acetylmuramoyl-L-alanine amidase</fullName>
        <ecNumber evidence="4">3.5.1.28</ecNumber>
    </submittedName>
</protein>
<keyword evidence="1 4" id="KW-0378">Hydrolase</keyword>
<keyword evidence="5" id="KW-1185">Reference proteome</keyword>
<evidence type="ECO:0000313" key="5">
    <source>
        <dbReference type="Proteomes" id="UP000180235"/>
    </source>
</evidence>
<evidence type="ECO:0000259" key="3">
    <source>
        <dbReference type="SMART" id="SM00646"/>
    </source>
</evidence>
<reference evidence="4 5" key="1">
    <citation type="submission" date="2016-10" db="EMBL/GenBank/DDBJ databases">
        <title>Description of Gloeomargarita lithophora gen. nov., sp. nov., a thylakoid-bearing basal-branching cyanobacterium with intracellular carbonates, and proposal for Gloeomargaritales ord. nov.</title>
        <authorList>
            <person name="Moreira D."/>
            <person name="Tavera R."/>
            <person name="Benzerara K."/>
            <person name="Skouri-Panet F."/>
            <person name="Couradeau E."/>
            <person name="Gerard E."/>
            <person name="Loussert C."/>
            <person name="Novelo E."/>
            <person name="Zivanovic Y."/>
            <person name="Lopez-Garcia P."/>
        </authorList>
    </citation>
    <scope>NUCLEOTIDE SEQUENCE [LARGE SCALE GENOMIC DNA]</scope>
    <source>
        <strain evidence="4 5">D10</strain>
    </source>
</reference>
<name>A0A1J0AEW1_9CYAN</name>
<feature type="domain" description="MurNAc-LAA" evidence="3">
    <location>
        <begin position="492"/>
        <end position="604"/>
    </location>
</feature>
<dbReference type="EMBL" id="CP017675">
    <property type="protein sequence ID" value="APB34455.1"/>
    <property type="molecule type" value="Genomic_DNA"/>
</dbReference>
<dbReference type="PANTHER" id="PTHR30404">
    <property type="entry name" value="N-ACETYLMURAMOYL-L-ALANINE AMIDASE"/>
    <property type="match status" value="1"/>
</dbReference>
<dbReference type="Pfam" id="PF01520">
    <property type="entry name" value="Amidase_3"/>
    <property type="match status" value="1"/>
</dbReference>
<evidence type="ECO:0000256" key="1">
    <source>
        <dbReference type="ARBA" id="ARBA00022801"/>
    </source>
</evidence>
<dbReference type="STRING" id="1188229.GlitD10_2126"/>
<dbReference type="InterPro" id="IPR050695">
    <property type="entry name" value="N-acetylmuramoyl_amidase_3"/>
</dbReference>
<sequence>MGAIGCCLLAAPAQANTLVNWRFDRVSNRLEFSTASPTQPQVQVLNDPPRIVVDLPGTVLGRPPESRDIPQLLGRESPVRQVRLGQFDPQTARLVVELYPDYVLTPEQIQPRTVGMNQWVVALPRTLARTNVPPNLPPNVPLTVPPPTDATLTSVIEGVRVTEAGFALRVRGNPAAAQVRRSPDRQEIWVDIPATLAPQFQTETLNLAHLGVLRVQAQQLQNQPPLTRFTLQVDGNSPDWQVATLGNDILMLPKKPRYGPETATTTPPPLTRPRPLLPSLVPVVDRVEWDVTNQQVLIRANRPLTYSQSWEREPGMSFASLRMVLESARLSPRAGQSLRSIPGMEVAVEAAGNQVTLIWRPSQELRVIGIQEVSPQLLAVQLLPAAAQTQALSPLARWLNRRPGATNTLRPPAPRPANPNVNLPRPTPGRPVVVIDPGHGGPDPGAIGIGGLREKDVVMDISRQVVALLEQQGVQVVITRNADVDLGLEPRVVLARRVNASLFVSIHANAISMSRPDINGIETYYFHGASYGLAQELHRAMVRASGSPDRGVRQARFYVIRNTPASMPAVLLETGFVTGARDAPRLASAEGRRTMAQGIAQGILRYLQVRR</sequence>
<dbReference type="GO" id="GO:0009253">
    <property type="term" value="P:peptidoglycan catabolic process"/>
    <property type="evidence" value="ECO:0007669"/>
    <property type="project" value="InterPro"/>
</dbReference>
<dbReference type="Proteomes" id="UP000180235">
    <property type="component" value="Chromosome"/>
</dbReference>
<dbReference type="GO" id="GO:0008745">
    <property type="term" value="F:N-acetylmuramoyl-L-alanine amidase activity"/>
    <property type="evidence" value="ECO:0007669"/>
    <property type="project" value="UniProtKB-EC"/>
</dbReference>